<evidence type="ECO:0000256" key="1">
    <source>
        <dbReference type="ARBA" id="ARBA00023015"/>
    </source>
</evidence>
<dbReference type="InterPro" id="IPR032687">
    <property type="entry name" value="AraC-type_N"/>
</dbReference>
<dbReference type="RefSeq" id="WP_006412465.1">
    <property type="nucleotide sequence ID" value="NC_010086.1"/>
</dbReference>
<evidence type="ECO:0000256" key="3">
    <source>
        <dbReference type="ARBA" id="ARBA00023163"/>
    </source>
</evidence>
<dbReference type="GO" id="GO:0000976">
    <property type="term" value="F:transcription cis-regulatory region binding"/>
    <property type="evidence" value="ECO:0007669"/>
    <property type="project" value="TreeGrafter"/>
</dbReference>
<dbReference type="AlphaFoldDB" id="A0A0H3KN74"/>
<gene>
    <name evidence="5" type="ordered locus">BMULJ_04848</name>
</gene>
<accession>A0A0H3KN74</accession>
<dbReference type="InterPro" id="IPR018060">
    <property type="entry name" value="HTH_AraC"/>
</dbReference>
<dbReference type="SUPFAM" id="SSF46689">
    <property type="entry name" value="Homeodomain-like"/>
    <property type="match status" value="1"/>
</dbReference>
<dbReference type="EMBL" id="AP009386">
    <property type="protein sequence ID" value="BAG46695.1"/>
    <property type="molecule type" value="Genomic_DNA"/>
</dbReference>
<name>A0A0H3KN74_BURM1</name>
<evidence type="ECO:0000256" key="2">
    <source>
        <dbReference type="ARBA" id="ARBA00023125"/>
    </source>
</evidence>
<keyword evidence="1" id="KW-0805">Transcription regulation</keyword>
<dbReference type="KEGG" id="bmu:Bmul_3669"/>
<evidence type="ECO:0000313" key="6">
    <source>
        <dbReference type="Proteomes" id="UP000008815"/>
    </source>
</evidence>
<keyword evidence="3" id="KW-0804">Transcription</keyword>
<dbReference type="PANTHER" id="PTHR47894">
    <property type="entry name" value="HTH-TYPE TRANSCRIPTIONAL REGULATOR GADX"/>
    <property type="match status" value="1"/>
</dbReference>
<dbReference type="Gene3D" id="1.10.10.60">
    <property type="entry name" value="Homeodomain-like"/>
    <property type="match status" value="1"/>
</dbReference>
<dbReference type="PROSITE" id="PS01124">
    <property type="entry name" value="HTH_ARAC_FAMILY_2"/>
    <property type="match status" value="1"/>
</dbReference>
<evidence type="ECO:0000259" key="4">
    <source>
        <dbReference type="PROSITE" id="PS01124"/>
    </source>
</evidence>
<reference evidence="5 6" key="1">
    <citation type="submission" date="2007-04" db="EMBL/GenBank/DDBJ databases">
        <title>Complete genome sequence of Burkholderia multivorans ATCC 17616.</title>
        <authorList>
            <person name="Ohtsubo Y."/>
            <person name="Yamashita A."/>
            <person name="Kurokawa K."/>
            <person name="Takami H."/>
            <person name="Yuhara S."/>
            <person name="Nishiyama E."/>
            <person name="Endo R."/>
            <person name="Miyazaki R."/>
            <person name="Ono A."/>
            <person name="Yano K."/>
            <person name="Ito M."/>
            <person name="Sota M."/>
            <person name="Yuji N."/>
            <person name="Hattori M."/>
            <person name="Tsuda M."/>
        </authorList>
    </citation>
    <scope>NUCLEOTIDE SEQUENCE [LARGE SCALE GENOMIC DNA]</scope>
    <source>
        <strain evidence="6">ATCC 17616 / 249</strain>
    </source>
</reference>
<dbReference type="PANTHER" id="PTHR47894:SF4">
    <property type="entry name" value="HTH-TYPE TRANSCRIPTIONAL REGULATOR GADX"/>
    <property type="match status" value="1"/>
</dbReference>
<dbReference type="STRING" id="395019.BMULJ_04848"/>
<dbReference type="HOGENOM" id="CLU_047522_1_2_4"/>
<dbReference type="eggNOG" id="COG2207">
    <property type="taxonomic scope" value="Bacteria"/>
</dbReference>
<evidence type="ECO:0000313" key="5">
    <source>
        <dbReference type="EMBL" id="BAG46695.1"/>
    </source>
</evidence>
<dbReference type="Proteomes" id="UP000008815">
    <property type="component" value="Chromosome 2"/>
</dbReference>
<dbReference type="Pfam" id="PF12833">
    <property type="entry name" value="HTH_18"/>
    <property type="match status" value="1"/>
</dbReference>
<proteinExistence type="predicted"/>
<dbReference type="GO" id="GO:0003700">
    <property type="term" value="F:DNA-binding transcription factor activity"/>
    <property type="evidence" value="ECO:0007669"/>
    <property type="project" value="InterPro"/>
</dbReference>
<dbReference type="KEGG" id="bmj:BMULJ_04848"/>
<organism evidence="5 6">
    <name type="scientific">Burkholderia multivorans (strain ATCC 17616 / 249)</name>
    <dbReference type="NCBI Taxonomy" id="395019"/>
    <lineage>
        <taxon>Bacteria</taxon>
        <taxon>Pseudomonadati</taxon>
        <taxon>Pseudomonadota</taxon>
        <taxon>Betaproteobacteria</taxon>
        <taxon>Burkholderiales</taxon>
        <taxon>Burkholderiaceae</taxon>
        <taxon>Burkholderia</taxon>
        <taxon>Burkholderia cepacia complex</taxon>
    </lineage>
</organism>
<keyword evidence="6" id="KW-1185">Reference proteome</keyword>
<sequence length="338" mass="37225">MDPLLRASGLRGYPALMRDMGCDPVPLLRRYHITEAALERDDTLISLRSATHLLEASAEVTGCGDFGLRLSSYQSIDVLGPLSVVLRNAPTIRDALNDVMRYLFVHSPGIVVSVNERSRLVENTVAVSVELHLSGPVVTRQNSDLCLADAHNFLRLFAGDRYALQAVSIPHEPVVGRAVYERFFGARLLEEPVGATLYLARDTFAANVQGANASFHQIAEDYIFRNFGAAQGSTSDRVRQVLRQTLGTSSADKAGVAAVLALHPRTLQRRLCAEGTSFEILRDDVRKQLAVHYLRNTRLSIGQISLMLGFPAQSALSRACRQWFDLTPSEIRVGNRPT</sequence>
<feature type="domain" description="HTH araC/xylS-type" evidence="4">
    <location>
        <begin position="236"/>
        <end position="334"/>
    </location>
</feature>
<dbReference type="InterPro" id="IPR009057">
    <property type="entry name" value="Homeodomain-like_sf"/>
</dbReference>
<dbReference type="GO" id="GO:0005829">
    <property type="term" value="C:cytosol"/>
    <property type="evidence" value="ECO:0007669"/>
    <property type="project" value="TreeGrafter"/>
</dbReference>
<dbReference type="SMART" id="SM00342">
    <property type="entry name" value="HTH_ARAC"/>
    <property type="match status" value="1"/>
</dbReference>
<dbReference type="Pfam" id="PF12625">
    <property type="entry name" value="Arabinose_bd"/>
    <property type="match status" value="1"/>
</dbReference>
<keyword evidence="2" id="KW-0238">DNA-binding</keyword>
<protein>
    <submittedName>
        <fullName evidence="5">AraC family transcriptional regulator</fullName>
    </submittedName>
</protein>